<keyword evidence="2" id="KW-1185">Reference proteome</keyword>
<proteinExistence type="predicted"/>
<reference evidence="1 2" key="1">
    <citation type="submission" date="2019-05" db="EMBL/GenBank/DDBJ databases">
        <title>Complete genome sequencing of Anaerostipes rhamnosivorans.</title>
        <authorList>
            <person name="Bui T.P.N."/>
            <person name="de Vos W.M."/>
        </authorList>
    </citation>
    <scope>NUCLEOTIDE SEQUENCE [LARGE SCALE GENOMIC DNA]</scope>
    <source>
        <strain evidence="1 2">1y2</strain>
    </source>
</reference>
<dbReference type="Proteomes" id="UP000298653">
    <property type="component" value="Chromosome"/>
</dbReference>
<name>A0A4P8I880_9FIRM</name>
<evidence type="ECO:0000313" key="1">
    <source>
        <dbReference type="EMBL" id="QCP33586.1"/>
    </source>
</evidence>
<sequence length="44" mass="4891">MGHVNEADGNFTVDFQGSLCNNRESKRGAGSKAALERLNYEIYK</sequence>
<organism evidence="1 2">
    <name type="scientific">Anaerostipes rhamnosivorans</name>
    <dbReference type="NCBI Taxonomy" id="1229621"/>
    <lineage>
        <taxon>Bacteria</taxon>
        <taxon>Bacillati</taxon>
        <taxon>Bacillota</taxon>
        <taxon>Clostridia</taxon>
        <taxon>Lachnospirales</taxon>
        <taxon>Lachnospiraceae</taxon>
        <taxon>Anaerostipes</taxon>
    </lineage>
</organism>
<protein>
    <submittedName>
        <fullName evidence="1">Uncharacterized protein</fullName>
    </submittedName>
</protein>
<gene>
    <name evidence="1" type="ORF">AR1Y2_0132</name>
</gene>
<accession>A0A4P8I880</accession>
<dbReference type="EMBL" id="CP040058">
    <property type="protein sequence ID" value="QCP33586.1"/>
    <property type="molecule type" value="Genomic_DNA"/>
</dbReference>
<evidence type="ECO:0000313" key="2">
    <source>
        <dbReference type="Proteomes" id="UP000298653"/>
    </source>
</evidence>
<dbReference type="KEGG" id="arf:AR1Y2_0132"/>
<dbReference type="AlphaFoldDB" id="A0A4P8I880"/>